<gene>
    <name evidence="1" type="ORF">S12H4_32575</name>
</gene>
<name>X1SEX0_9ZZZZ</name>
<protein>
    <submittedName>
        <fullName evidence="1">Uncharacterized protein</fullName>
    </submittedName>
</protein>
<dbReference type="Gene3D" id="3.20.20.70">
    <property type="entry name" value="Aldolase class I"/>
    <property type="match status" value="1"/>
</dbReference>
<dbReference type="GO" id="GO:0016829">
    <property type="term" value="F:lyase activity"/>
    <property type="evidence" value="ECO:0007669"/>
    <property type="project" value="InterPro"/>
</dbReference>
<dbReference type="SUPFAM" id="SSF51569">
    <property type="entry name" value="Aldolase"/>
    <property type="match status" value="1"/>
</dbReference>
<reference evidence="1" key="1">
    <citation type="journal article" date="2014" name="Front. Microbiol.">
        <title>High frequency of phylogenetically diverse reductive dehalogenase-homologous genes in deep subseafloor sedimentary metagenomes.</title>
        <authorList>
            <person name="Kawai M."/>
            <person name="Futagami T."/>
            <person name="Toyoda A."/>
            <person name="Takaki Y."/>
            <person name="Nishi S."/>
            <person name="Hori S."/>
            <person name="Arai W."/>
            <person name="Tsubouchi T."/>
            <person name="Morono Y."/>
            <person name="Uchiyama I."/>
            <person name="Ito T."/>
            <person name="Fujiyama A."/>
            <person name="Inagaki F."/>
            <person name="Takami H."/>
        </authorList>
    </citation>
    <scope>NUCLEOTIDE SEQUENCE</scope>
    <source>
        <strain evidence="1">Expedition CK06-06</strain>
    </source>
</reference>
<comment type="caution">
    <text evidence="1">The sequence shown here is derived from an EMBL/GenBank/DDBJ whole genome shotgun (WGS) entry which is preliminary data.</text>
</comment>
<proteinExistence type="predicted"/>
<evidence type="ECO:0000313" key="1">
    <source>
        <dbReference type="EMBL" id="GAI91478.1"/>
    </source>
</evidence>
<dbReference type="InterPro" id="IPR013785">
    <property type="entry name" value="Aldolase_TIM"/>
</dbReference>
<dbReference type="InterPro" id="IPR002915">
    <property type="entry name" value="DeoC/FbaB/LacD_aldolase"/>
</dbReference>
<organism evidence="1">
    <name type="scientific">marine sediment metagenome</name>
    <dbReference type="NCBI Taxonomy" id="412755"/>
    <lineage>
        <taxon>unclassified sequences</taxon>
        <taxon>metagenomes</taxon>
        <taxon>ecological metagenomes</taxon>
    </lineage>
</organism>
<sequence length="87" mass="9789">NTVNMVAKECIKYDLPFLVEPKSYPIGNEISNPQDFAVVKEQLVIKTARAITALPIDVLKAEFPADLHYKKDKAELINLCRDLDKSS</sequence>
<dbReference type="Pfam" id="PF01791">
    <property type="entry name" value="DeoC"/>
    <property type="match status" value="1"/>
</dbReference>
<dbReference type="EMBL" id="BARW01019108">
    <property type="protein sequence ID" value="GAI91478.1"/>
    <property type="molecule type" value="Genomic_DNA"/>
</dbReference>
<accession>X1SEX0</accession>
<dbReference type="AlphaFoldDB" id="X1SEX0"/>
<feature type="non-terminal residue" evidence="1">
    <location>
        <position position="1"/>
    </location>
</feature>